<dbReference type="EMBL" id="JBHSZH010000005">
    <property type="protein sequence ID" value="MFC7082473.1"/>
    <property type="molecule type" value="Genomic_DNA"/>
</dbReference>
<keyword evidence="2" id="KW-1185">Reference proteome</keyword>
<comment type="caution">
    <text evidence="1">The sequence shown here is derived from an EMBL/GenBank/DDBJ whole genome shotgun (WGS) entry which is preliminary data.</text>
</comment>
<proteinExistence type="predicted"/>
<dbReference type="AlphaFoldDB" id="A0ABD5WQM9"/>
<sequence length="79" mass="8601">MAEGLVTTAAENGGPLFIGASRTRLLRRWVLGSTPDRVIDRADDLGVPVVVYAKPTGLSDRLGEALFPVSRYIRSAFRK</sequence>
<protein>
    <recommendedName>
        <fullName evidence="3">UspA domain-containing protein</fullName>
    </recommendedName>
</protein>
<dbReference type="RefSeq" id="WP_382210346.1">
    <property type="nucleotide sequence ID" value="NZ_JBHSZH010000005.1"/>
</dbReference>
<name>A0ABD5WQM9_9EURY</name>
<organism evidence="1 2">
    <name type="scientific">Halorussus caseinilyticus</name>
    <dbReference type="NCBI Taxonomy" id="3034025"/>
    <lineage>
        <taxon>Archaea</taxon>
        <taxon>Methanobacteriati</taxon>
        <taxon>Methanobacteriota</taxon>
        <taxon>Stenosarchaea group</taxon>
        <taxon>Halobacteria</taxon>
        <taxon>Halobacteriales</taxon>
        <taxon>Haladaptataceae</taxon>
        <taxon>Halorussus</taxon>
    </lineage>
</organism>
<evidence type="ECO:0000313" key="1">
    <source>
        <dbReference type="EMBL" id="MFC7082473.1"/>
    </source>
</evidence>
<accession>A0ABD5WQM9</accession>
<gene>
    <name evidence="1" type="ORF">ACFQJ6_22695</name>
</gene>
<evidence type="ECO:0008006" key="3">
    <source>
        <dbReference type="Google" id="ProtNLM"/>
    </source>
</evidence>
<evidence type="ECO:0000313" key="2">
    <source>
        <dbReference type="Proteomes" id="UP001596407"/>
    </source>
</evidence>
<reference evidence="1 2" key="1">
    <citation type="journal article" date="2019" name="Int. J. Syst. Evol. Microbiol.">
        <title>The Global Catalogue of Microorganisms (GCM) 10K type strain sequencing project: providing services to taxonomists for standard genome sequencing and annotation.</title>
        <authorList>
            <consortium name="The Broad Institute Genomics Platform"/>
            <consortium name="The Broad Institute Genome Sequencing Center for Infectious Disease"/>
            <person name="Wu L."/>
            <person name="Ma J."/>
        </authorList>
    </citation>
    <scope>NUCLEOTIDE SEQUENCE [LARGE SCALE GENOMIC DNA]</scope>
    <source>
        <strain evidence="1 2">DT72</strain>
    </source>
</reference>
<dbReference type="Proteomes" id="UP001596407">
    <property type="component" value="Unassembled WGS sequence"/>
</dbReference>